<dbReference type="AlphaFoldDB" id="A0A835I8H1"/>
<keyword evidence="1" id="KW-0472">Membrane</keyword>
<keyword evidence="1" id="KW-0812">Transmembrane</keyword>
<evidence type="ECO:0000256" key="1">
    <source>
        <dbReference type="SAM" id="Phobius"/>
    </source>
</evidence>
<reference evidence="2 3" key="1">
    <citation type="submission" date="2020-10" db="EMBL/GenBank/DDBJ databases">
        <title>The Coptis chinensis genome and diversification of protoberbering-type alkaloids.</title>
        <authorList>
            <person name="Wang B."/>
            <person name="Shu S."/>
            <person name="Song C."/>
            <person name="Liu Y."/>
        </authorList>
    </citation>
    <scope>NUCLEOTIDE SEQUENCE [LARGE SCALE GENOMIC DNA]</scope>
    <source>
        <strain evidence="2">HL-2020</strain>
        <tissue evidence="2">Leaf</tissue>
    </source>
</reference>
<protein>
    <submittedName>
        <fullName evidence="2">Uncharacterized protein</fullName>
    </submittedName>
</protein>
<dbReference type="InterPro" id="IPR004158">
    <property type="entry name" value="DUF247_pln"/>
</dbReference>
<name>A0A835I8H1_9MAGN</name>
<dbReference type="Pfam" id="PF03140">
    <property type="entry name" value="DUF247"/>
    <property type="match status" value="1"/>
</dbReference>
<keyword evidence="3" id="KW-1185">Reference proteome</keyword>
<comment type="caution">
    <text evidence="2">The sequence shown here is derived from an EMBL/GenBank/DDBJ whole genome shotgun (WGS) entry which is preliminary data.</text>
</comment>
<dbReference type="EMBL" id="JADFTS010000003">
    <property type="protein sequence ID" value="KAF9613201.1"/>
    <property type="molecule type" value="Genomic_DNA"/>
</dbReference>
<dbReference type="Proteomes" id="UP000631114">
    <property type="component" value="Unassembled WGS sequence"/>
</dbReference>
<accession>A0A835I8H1</accession>
<dbReference type="PANTHER" id="PTHR31170">
    <property type="entry name" value="BNAC04G53230D PROTEIN"/>
    <property type="match status" value="1"/>
</dbReference>
<gene>
    <name evidence="2" type="ORF">IFM89_006302</name>
</gene>
<sequence>MAGTNQEHSDSDDYLATTIDDMIQNPPPFQSNCCIYKVPQRLRSVNEEAYTPEVVSIGPLHYGKAKLQPMEAQKQRYLKSFLSRNRNIKLKDCVKHLRTLETEARTYYNELQFSRNFESDEFVQMMLLDGCFIFEVFLINTEEKTKSDPIFMSKSLFGSVYHDLLLLENQLPYFVLEHLFNLINGPNKKCTQSSLLDLTVHNFSLVWKMAQIDSRSSRHQIKHFLDLLLSCYTPPESKKSAANTEKLIFLPSATELRASGVKFKKRQSKRFLDIVFTNGVLKIPTLHVYESTEYRWRNLVAMEQGNGGNTSYVTDYVILMDFLINTPEDVTLLQSSGIIVNWLGSKEDVCQMFNRLGKGVITDSEPSHYYSLVQDVNLYCRKQWHVWNRILKTDYLDNPWTIISLAAAVLLLICTSIQAVCSIISVLPKNRNK</sequence>
<proteinExistence type="predicted"/>
<feature type="transmembrane region" description="Helical" evidence="1">
    <location>
        <begin position="400"/>
        <end position="427"/>
    </location>
</feature>
<keyword evidence="1" id="KW-1133">Transmembrane helix</keyword>
<dbReference type="PANTHER" id="PTHR31170:SF25">
    <property type="entry name" value="BNAA09G04570D PROTEIN"/>
    <property type="match status" value="1"/>
</dbReference>
<dbReference type="OrthoDB" id="672127at2759"/>
<organism evidence="2 3">
    <name type="scientific">Coptis chinensis</name>
    <dbReference type="NCBI Taxonomy" id="261450"/>
    <lineage>
        <taxon>Eukaryota</taxon>
        <taxon>Viridiplantae</taxon>
        <taxon>Streptophyta</taxon>
        <taxon>Embryophyta</taxon>
        <taxon>Tracheophyta</taxon>
        <taxon>Spermatophyta</taxon>
        <taxon>Magnoliopsida</taxon>
        <taxon>Ranunculales</taxon>
        <taxon>Ranunculaceae</taxon>
        <taxon>Coptidoideae</taxon>
        <taxon>Coptis</taxon>
    </lineage>
</organism>
<evidence type="ECO:0000313" key="2">
    <source>
        <dbReference type="EMBL" id="KAF9613201.1"/>
    </source>
</evidence>
<evidence type="ECO:0000313" key="3">
    <source>
        <dbReference type="Proteomes" id="UP000631114"/>
    </source>
</evidence>